<name>A0A0H2SAM1_9AGAM</name>
<dbReference type="InterPro" id="IPR002575">
    <property type="entry name" value="Aminoglycoside_PTrfase"/>
</dbReference>
<keyword evidence="3" id="KW-1185">Reference proteome</keyword>
<keyword evidence="2" id="KW-0808">Transferase</keyword>
<dbReference type="SUPFAM" id="SSF56112">
    <property type="entry name" value="Protein kinase-like (PK-like)"/>
    <property type="match status" value="1"/>
</dbReference>
<dbReference type="Gene3D" id="3.90.1200.10">
    <property type="match status" value="1"/>
</dbReference>
<accession>A0A0H2SAM1</accession>
<evidence type="ECO:0000313" key="3">
    <source>
        <dbReference type="Proteomes" id="UP000053477"/>
    </source>
</evidence>
<dbReference type="AlphaFoldDB" id="A0A0H2SAM1"/>
<keyword evidence="2" id="KW-0418">Kinase</keyword>
<dbReference type="PANTHER" id="PTHR21310">
    <property type="entry name" value="AMINOGLYCOSIDE PHOSPHOTRANSFERASE-RELATED-RELATED"/>
    <property type="match status" value="1"/>
</dbReference>
<dbReference type="GO" id="GO:0016301">
    <property type="term" value="F:kinase activity"/>
    <property type="evidence" value="ECO:0007669"/>
    <property type="project" value="UniProtKB-KW"/>
</dbReference>
<dbReference type="PANTHER" id="PTHR21310:SF15">
    <property type="entry name" value="AMINOGLYCOSIDE PHOSPHOTRANSFERASE DOMAIN-CONTAINING PROTEIN"/>
    <property type="match status" value="1"/>
</dbReference>
<dbReference type="Proteomes" id="UP000053477">
    <property type="component" value="Unassembled WGS sequence"/>
</dbReference>
<dbReference type="InterPro" id="IPR011009">
    <property type="entry name" value="Kinase-like_dom_sf"/>
</dbReference>
<reference evidence="2 3" key="1">
    <citation type="submission" date="2015-04" db="EMBL/GenBank/DDBJ databases">
        <title>Complete genome sequence of Schizopora paradoxa KUC8140, a cosmopolitan wood degrader in East Asia.</title>
        <authorList>
            <consortium name="DOE Joint Genome Institute"/>
            <person name="Min B."/>
            <person name="Park H."/>
            <person name="Jang Y."/>
            <person name="Kim J.-J."/>
            <person name="Kim K.H."/>
            <person name="Pangilinan J."/>
            <person name="Lipzen A."/>
            <person name="Riley R."/>
            <person name="Grigoriev I.V."/>
            <person name="Spatafora J.W."/>
            <person name="Choi I.-G."/>
        </authorList>
    </citation>
    <scope>NUCLEOTIDE SEQUENCE [LARGE SCALE GENOMIC DNA]</scope>
    <source>
        <strain evidence="2 3">KUC8140</strain>
    </source>
</reference>
<dbReference type="Pfam" id="PF01636">
    <property type="entry name" value="APH"/>
    <property type="match status" value="1"/>
</dbReference>
<dbReference type="STRING" id="27342.A0A0H2SAM1"/>
<dbReference type="InParanoid" id="A0A0H2SAM1"/>
<dbReference type="InterPro" id="IPR051678">
    <property type="entry name" value="AGP_Transferase"/>
</dbReference>
<protein>
    <submittedName>
        <fullName evidence="2">Kinase-like protein</fullName>
    </submittedName>
</protein>
<feature type="domain" description="Aminoglycoside phosphotransferase" evidence="1">
    <location>
        <begin position="72"/>
        <end position="281"/>
    </location>
</feature>
<gene>
    <name evidence="2" type="ORF">SCHPADRAFT_865951</name>
</gene>
<proteinExistence type="predicted"/>
<evidence type="ECO:0000259" key="1">
    <source>
        <dbReference type="Pfam" id="PF01636"/>
    </source>
</evidence>
<dbReference type="OrthoDB" id="5404599at2759"/>
<evidence type="ECO:0000313" key="2">
    <source>
        <dbReference type="EMBL" id="KLO18778.1"/>
    </source>
</evidence>
<organism evidence="2 3">
    <name type="scientific">Schizopora paradoxa</name>
    <dbReference type="NCBI Taxonomy" id="27342"/>
    <lineage>
        <taxon>Eukaryota</taxon>
        <taxon>Fungi</taxon>
        <taxon>Dikarya</taxon>
        <taxon>Basidiomycota</taxon>
        <taxon>Agaricomycotina</taxon>
        <taxon>Agaricomycetes</taxon>
        <taxon>Hymenochaetales</taxon>
        <taxon>Schizoporaceae</taxon>
        <taxon>Schizopora</taxon>
    </lineage>
</organism>
<sequence>MLLASFPYKRIRGSRYGGHFAIPAISYLLQLIAQPFVNIYRRLFFSRLLRSAKVKYAPVFKGGEKVRRFTETAVVKTERSSLLRCEVEAMRLVYARTTIPLPRVHDYWERGSKAFLVMDFVEGDNLKRVWHQLTLDQQRNVLQKLGGYVAELRSIVQPTRMSGSRAWVGSARGGPVWDVVLSDEDKPFGPFESQRAFNDWRVTIYDKFGQIHPPTTSHIAAIREAMPDDHPIVFTHGDIHRGNVVVNVLGDGPEDVKIVSLLDWGQSGWRPQYWEGFKAAWLGHDKGKLWKPFATQELALGYEDCVEREFKLLLVAGGIPP</sequence>
<dbReference type="EMBL" id="KQ085891">
    <property type="protein sequence ID" value="KLO18778.1"/>
    <property type="molecule type" value="Genomic_DNA"/>
</dbReference>